<evidence type="ECO:0000313" key="2">
    <source>
        <dbReference type="Proteomes" id="UP000789920"/>
    </source>
</evidence>
<organism evidence="1 2">
    <name type="scientific">Racocetra persica</name>
    <dbReference type="NCBI Taxonomy" id="160502"/>
    <lineage>
        <taxon>Eukaryota</taxon>
        <taxon>Fungi</taxon>
        <taxon>Fungi incertae sedis</taxon>
        <taxon>Mucoromycota</taxon>
        <taxon>Glomeromycotina</taxon>
        <taxon>Glomeromycetes</taxon>
        <taxon>Diversisporales</taxon>
        <taxon>Gigasporaceae</taxon>
        <taxon>Racocetra</taxon>
    </lineage>
</organism>
<proteinExistence type="predicted"/>
<name>A0ACA9L7L6_9GLOM</name>
<evidence type="ECO:0000313" key="1">
    <source>
        <dbReference type="EMBL" id="CAG8515126.1"/>
    </source>
</evidence>
<protein>
    <submittedName>
        <fullName evidence="1">2921_t:CDS:1</fullName>
    </submittedName>
</protein>
<feature type="non-terminal residue" evidence="1">
    <location>
        <position position="1"/>
    </location>
</feature>
<keyword evidence="2" id="KW-1185">Reference proteome</keyword>
<comment type="caution">
    <text evidence="1">The sequence shown here is derived from an EMBL/GenBank/DDBJ whole genome shotgun (WGS) entry which is preliminary data.</text>
</comment>
<gene>
    <name evidence="1" type="ORF">RPERSI_LOCUS2438</name>
</gene>
<sequence>WEVDLSQTIIMLTANYWDRVPDFVRSRCKRVNIQLLSFKERMDILRNRRDAFVREYFPSNIVGKEAINGIEIKYDEDEYNKNHEPNTFTEEQQKIRERVNDDFLRMCITEEFGIRGGIMNLVSAFNFLITFKVRKLLDKMPYLDQPTGNNSPYKNGKWFNVSQEGEGTLNLNYEVNGKNYLLALTQKRDVEEIKAVKKEAVAGYEKAEEKDTDETIELIENLFKPDYLEVKISQDLTDTDIDDDFDRYDCVLLECKVCGVEYSESMGHECMEPEKEPDEFEDNDPDSYETIYCEPTCPNCGRDENECVGRCDDSEEMEPEPIEEEFEPSADFC</sequence>
<reference evidence="1" key="1">
    <citation type="submission" date="2021-06" db="EMBL/GenBank/DDBJ databases">
        <authorList>
            <person name="Kallberg Y."/>
            <person name="Tangrot J."/>
            <person name="Rosling A."/>
        </authorList>
    </citation>
    <scope>NUCLEOTIDE SEQUENCE</scope>
    <source>
        <strain evidence="1">MA461A</strain>
    </source>
</reference>
<accession>A0ACA9L7L6</accession>
<dbReference type="EMBL" id="CAJVQC010002657">
    <property type="protein sequence ID" value="CAG8515126.1"/>
    <property type="molecule type" value="Genomic_DNA"/>
</dbReference>
<dbReference type="Proteomes" id="UP000789920">
    <property type="component" value="Unassembled WGS sequence"/>
</dbReference>